<evidence type="ECO:0000313" key="6">
    <source>
        <dbReference type="EMBL" id="KAA6326673.1"/>
    </source>
</evidence>
<dbReference type="InterPro" id="IPR053138">
    <property type="entry name" value="N-alpha-Ac-DABA_deacetylase"/>
</dbReference>
<organism evidence="6">
    <name type="scientific">termite gut metagenome</name>
    <dbReference type="NCBI Taxonomy" id="433724"/>
    <lineage>
        <taxon>unclassified sequences</taxon>
        <taxon>metagenomes</taxon>
        <taxon>organismal metagenomes</taxon>
    </lineage>
</organism>
<dbReference type="Gene3D" id="3.40.630.10">
    <property type="entry name" value="Zn peptidases"/>
    <property type="match status" value="1"/>
</dbReference>
<evidence type="ECO:0000256" key="4">
    <source>
        <dbReference type="ARBA" id="ARBA00022833"/>
    </source>
</evidence>
<keyword evidence="3" id="KW-0378">Hydrolase</keyword>
<dbReference type="SUPFAM" id="SSF53187">
    <property type="entry name" value="Zn-dependent exopeptidases"/>
    <property type="match status" value="1"/>
</dbReference>
<dbReference type="EMBL" id="SNRY01002124">
    <property type="protein sequence ID" value="KAA6326673.1"/>
    <property type="molecule type" value="Genomic_DNA"/>
</dbReference>
<dbReference type="CDD" id="cd06253">
    <property type="entry name" value="M14_ASTE_ASPA-like"/>
    <property type="match status" value="1"/>
</dbReference>
<evidence type="ECO:0000256" key="3">
    <source>
        <dbReference type="ARBA" id="ARBA00022801"/>
    </source>
</evidence>
<feature type="domain" description="Succinylglutamate desuccinylase/Aspartoacylase catalytic" evidence="5">
    <location>
        <begin position="30"/>
        <end position="212"/>
    </location>
</feature>
<dbReference type="PANTHER" id="PTHR37326:SF1">
    <property type="entry name" value="BLL3975 PROTEIN"/>
    <property type="match status" value="1"/>
</dbReference>
<dbReference type="GO" id="GO:0046872">
    <property type="term" value="F:metal ion binding"/>
    <property type="evidence" value="ECO:0007669"/>
    <property type="project" value="UniProtKB-KW"/>
</dbReference>
<dbReference type="InterPro" id="IPR055438">
    <property type="entry name" value="AstE_AspA_cat"/>
</dbReference>
<protein>
    <recommendedName>
        <fullName evidence="5">Succinylglutamate desuccinylase/Aspartoacylase catalytic domain-containing protein</fullName>
    </recommendedName>
</protein>
<comment type="caution">
    <text evidence="6">The sequence shown here is derived from an EMBL/GenBank/DDBJ whole genome shotgun (WGS) entry which is preliminary data.</text>
</comment>
<sequence length="314" mass="35240">MIKTIVSEELPVGEKFEIRKNIIKGKPSDKRICIVTGTHGDELEGQYICFELARRLNENLEYLYGDVEIYPALNPLGVDSITRGFPAFDLDMNRIFPGAVNGHLIENAAYKITQDLKGADMVLDIHSSNIFLKEVMQVRVNIRAADELTPYARMLNTDFIWVHDAVTVLQSTLAHTLNSVGTKTLVVEMGIGMRITREYGNRLVDGIFNMMSEMEMWKGQKPETITEPLLSTDGEVVFMNADVSGVIIPEVSHSAIVKKGDRLCRIVEPFEGKVLQDVLSPVDGLVFTMRIYPIVYEGSLIARIYKPKNTLSNE</sequence>
<accession>A0A5J4R1W5</accession>
<evidence type="ECO:0000256" key="2">
    <source>
        <dbReference type="ARBA" id="ARBA00022723"/>
    </source>
</evidence>
<comment type="cofactor">
    <cofactor evidence="1">
        <name>Zn(2+)</name>
        <dbReference type="ChEBI" id="CHEBI:29105"/>
    </cofactor>
</comment>
<evidence type="ECO:0000256" key="1">
    <source>
        <dbReference type="ARBA" id="ARBA00001947"/>
    </source>
</evidence>
<dbReference type="GO" id="GO:0016788">
    <property type="term" value="F:hydrolase activity, acting on ester bonds"/>
    <property type="evidence" value="ECO:0007669"/>
    <property type="project" value="InterPro"/>
</dbReference>
<keyword evidence="4" id="KW-0862">Zinc</keyword>
<name>A0A5J4R1W5_9ZZZZ</name>
<dbReference type="AlphaFoldDB" id="A0A5J4R1W5"/>
<dbReference type="PANTHER" id="PTHR37326">
    <property type="entry name" value="BLL3975 PROTEIN"/>
    <property type="match status" value="1"/>
</dbReference>
<keyword evidence="2" id="KW-0479">Metal-binding</keyword>
<evidence type="ECO:0000259" key="5">
    <source>
        <dbReference type="Pfam" id="PF24827"/>
    </source>
</evidence>
<proteinExistence type="predicted"/>
<dbReference type="Pfam" id="PF24827">
    <property type="entry name" value="AstE_AspA_cat"/>
    <property type="match status" value="1"/>
</dbReference>
<reference evidence="6" key="1">
    <citation type="submission" date="2019-03" db="EMBL/GenBank/DDBJ databases">
        <title>Single cell metagenomics reveals metabolic interactions within the superorganism composed of flagellate Streblomastix strix and complex community of Bacteroidetes bacteria on its surface.</title>
        <authorList>
            <person name="Treitli S.C."/>
            <person name="Kolisko M."/>
            <person name="Husnik F."/>
            <person name="Keeling P."/>
            <person name="Hampl V."/>
        </authorList>
    </citation>
    <scope>NUCLEOTIDE SEQUENCE</scope>
    <source>
        <strain evidence="6">STM</strain>
    </source>
</reference>
<gene>
    <name evidence="6" type="ORF">EZS27_024249</name>
</gene>